<dbReference type="GO" id="GO:0005634">
    <property type="term" value="C:nucleus"/>
    <property type="evidence" value="ECO:0007669"/>
    <property type="project" value="UniProtKB-SubCell"/>
</dbReference>
<evidence type="ECO:0000256" key="3">
    <source>
        <dbReference type="ARBA" id="ARBA00023125"/>
    </source>
</evidence>
<feature type="region of interest" description="Disordered" evidence="6">
    <location>
        <begin position="181"/>
        <end position="421"/>
    </location>
</feature>
<evidence type="ECO:0000313" key="8">
    <source>
        <dbReference type="EMBL" id="GAV99873.1"/>
    </source>
</evidence>
<dbReference type="SMART" id="SM00432">
    <property type="entry name" value="MADS"/>
    <property type="match status" value="1"/>
</dbReference>
<dbReference type="InterPro" id="IPR002100">
    <property type="entry name" value="TF_MADSbox"/>
</dbReference>
<keyword evidence="9" id="KW-1185">Reference proteome</keyword>
<organism evidence="8 9">
    <name type="scientific">Lentinula edodes</name>
    <name type="common">Shiitake mushroom</name>
    <name type="synonym">Lentinus edodes</name>
    <dbReference type="NCBI Taxonomy" id="5353"/>
    <lineage>
        <taxon>Eukaryota</taxon>
        <taxon>Fungi</taxon>
        <taxon>Dikarya</taxon>
        <taxon>Basidiomycota</taxon>
        <taxon>Agaricomycotina</taxon>
        <taxon>Agaricomycetes</taxon>
        <taxon>Agaricomycetidae</taxon>
        <taxon>Agaricales</taxon>
        <taxon>Marasmiineae</taxon>
        <taxon>Omphalotaceae</taxon>
        <taxon>Lentinula</taxon>
    </lineage>
</organism>
<evidence type="ECO:0000259" key="7">
    <source>
        <dbReference type="PROSITE" id="PS50066"/>
    </source>
</evidence>
<dbReference type="EMBL" id="BDGU01000021">
    <property type="protein sequence ID" value="GAV99873.1"/>
    <property type="molecule type" value="Genomic_DNA"/>
</dbReference>
<evidence type="ECO:0000256" key="2">
    <source>
        <dbReference type="ARBA" id="ARBA00023015"/>
    </source>
</evidence>
<reference evidence="8 9" key="2">
    <citation type="submission" date="2017-02" db="EMBL/GenBank/DDBJ databases">
        <title>A genome survey and senescence transcriptome analysis in Lentinula edodes.</title>
        <authorList>
            <person name="Sakamoto Y."/>
            <person name="Nakade K."/>
            <person name="Sato S."/>
            <person name="Yoshida Y."/>
            <person name="Miyazaki K."/>
            <person name="Natsume S."/>
            <person name="Konno N."/>
        </authorList>
    </citation>
    <scope>NUCLEOTIDE SEQUENCE [LARGE SCALE GENOMIC DNA]</scope>
    <source>
        <strain evidence="8 9">NBRC 111202</strain>
    </source>
</reference>
<feature type="compositionally biased region" description="Acidic residues" evidence="6">
    <location>
        <begin position="221"/>
        <end position="230"/>
    </location>
</feature>
<keyword evidence="5" id="KW-0539">Nucleus</keyword>
<dbReference type="GO" id="GO:0045944">
    <property type="term" value="P:positive regulation of transcription by RNA polymerase II"/>
    <property type="evidence" value="ECO:0007669"/>
    <property type="project" value="UniProtKB-ARBA"/>
</dbReference>
<dbReference type="AlphaFoldDB" id="A0A1Q3DYE5"/>
<dbReference type="InterPro" id="IPR036879">
    <property type="entry name" value="TF_MADSbox_sf"/>
</dbReference>
<comment type="caution">
    <text evidence="8">The sequence shown here is derived from an EMBL/GenBank/DDBJ whole genome shotgun (WGS) entry which is preliminary data.</text>
</comment>
<dbReference type="SUPFAM" id="SSF55455">
    <property type="entry name" value="SRF-like"/>
    <property type="match status" value="1"/>
</dbReference>
<dbReference type="GO" id="GO:0046983">
    <property type="term" value="F:protein dimerization activity"/>
    <property type="evidence" value="ECO:0007669"/>
    <property type="project" value="InterPro"/>
</dbReference>
<feature type="region of interest" description="Disordered" evidence="6">
    <location>
        <begin position="51"/>
        <end position="103"/>
    </location>
</feature>
<proteinExistence type="predicted"/>
<dbReference type="PRINTS" id="PR00404">
    <property type="entry name" value="MADSDOMAIN"/>
</dbReference>
<feature type="domain" description="MADS-box" evidence="7">
    <location>
        <begin position="100"/>
        <end position="131"/>
    </location>
</feature>
<feature type="compositionally biased region" description="Polar residues" evidence="6">
    <location>
        <begin position="270"/>
        <end position="330"/>
    </location>
</feature>
<feature type="compositionally biased region" description="Low complexity" evidence="6">
    <location>
        <begin position="341"/>
        <end position="350"/>
    </location>
</feature>
<evidence type="ECO:0000256" key="5">
    <source>
        <dbReference type="ARBA" id="ARBA00023242"/>
    </source>
</evidence>
<dbReference type="STRING" id="5353.A0A1Q3DYE5"/>
<dbReference type="Gene3D" id="3.40.1810.10">
    <property type="entry name" value="Transcription factor, MADS-box"/>
    <property type="match status" value="1"/>
</dbReference>
<reference evidence="8 9" key="1">
    <citation type="submission" date="2016-08" db="EMBL/GenBank/DDBJ databases">
        <authorList>
            <consortium name="Lentinula edodes genome sequencing consortium"/>
            <person name="Sakamoto Y."/>
            <person name="Nakade K."/>
            <person name="Sato S."/>
            <person name="Yoshida Y."/>
            <person name="Miyazaki K."/>
            <person name="Natsume S."/>
            <person name="Konno N."/>
        </authorList>
    </citation>
    <scope>NUCLEOTIDE SEQUENCE [LARGE SCALE GENOMIC DNA]</scope>
    <source>
        <strain evidence="8 9">NBRC 111202</strain>
    </source>
</reference>
<feature type="compositionally biased region" description="Low complexity" evidence="6">
    <location>
        <begin position="258"/>
        <end position="269"/>
    </location>
</feature>
<dbReference type="GO" id="GO:0003677">
    <property type="term" value="F:DNA binding"/>
    <property type="evidence" value="ECO:0007669"/>
    <property type="project" value="UniProtKB-KW"/>
</dbReference>
<evidence type="ECO:0000256" key="4">
    <source>
        <dbReference type="ARBA" id="ARBA00023163"/>
    </source>
</evidence>
<keyword evidence="2" id="KW-0805">Transcription regulation</keyword>
<name>A0A1Q3DYE5_LENED</name>
<protein>
    <submittedName>
        <fullName evidence="8">SRF-TF-domain-containing protein</fullName>
    </submittedName>
</protein>
<dbReference type="Proteomes" id="UP000188533">
    <property type="component" value="Unassembled WGS sequence"/>
</dbReference>
<keyword evidence="4" id="KW-0804">Transcription</keyword>
<feature type="compositionally biased region" description="Low complexity" evidence="6">
    <location>
        <begin position="379"/>
        <end position="414"/>
    </location>
</feature>
<evidence type="ECO:0000256" key="1">
    <source>
        <dbReference type="ARBA" id="ARBA00004123"/>
    </source>
</evidence>
<comment type="subcellular location">
    <subcellularLocation>
        <location evidence="1">Nucleus</location>
    </subcellularLocation>
</comment>
<dbReference type="PROSITE" id="PS50066">
    <property type="entry name" value="MADS_BOX_2"/>
    <property type="match status" value="1"/>
</dbReference>
<gene>
    <name evidence="8" type="ORF">LENED_001358</name>
</gene>
<keyword evidence="3" id="KW-0238">DNA-binding</keyword>
<sequence length="421" mass="44755">MILARFNDFPSSFPFRPKAVSNLPRPSLIVPWLDQQVFLFVGFMQKRSRMDMAGNPADPQHSHPGHPGVTDDAFINDRDAVDSGGDDDDDDDKPKSDKKAGRRKIKIEFIQDKSRRHITFSKRKAGIMKKAIFIPDLSMSMSDTQLRLMNFLPSLPLVTQPEGKNLIQACLNAPHGSLPSSMPVGAPLGRSSNIGPPAATPANNMPGGLSIGSTAGGNAKEDEDSVEEDESSRGGRAQVGDKRRRRASSNAGPPPPSSSSNRGGPTGSPHSVNSTIPPHLSISSGTNASQSQPSSAHPGTSPQMSMGASPTSPQQGHAVPPTNSNPQYASSYGHHTHHPSQHPSHQQQSPDGGMYGGTPAHMMPAGNYSYPGNQSNTTGGQQQLGGLAAAAAQHGHWGTAQQQQQQQPQQVAGQNTHYTRR</sequence>
<accession>A0A1Q3DYE5</accession>
<dbReference type="Pfam" id="PF00319">
    <property type="entry name" value="SRF-TF"/>
    <property type="match status" value="1"/>
</dbReference>
<evidence type="ECO:0000256" key="6">
    <source>
        <dbReference type="SAM" id="MobiDB-lite"/>
    </source>
</evidence>
<evidence type="ECO:0000313" key="9">
    <source>
        <dbReference type="Proteomes" id="UP000188533"/>
    </source>
</evidence>